<dbReference type="AlphaFoldDB" id="A0A926FEQ6"/>
<keyword evidence="1" id="KW-0805">Transcription regulation</keyword>
<dbReference type="InterPro" id="IPR014710">
    <property type="entry name" value="RmlC-like_jellyroll"/>
</dbReference>
<dbReference type="Pfam" id="PF12833">
    <property type="entry name" value="HTH_18"/>
    <property type="match status" value="1"/>
</dbReference>
<evidence type="ECO:0000259" key="4">
    <source>
        <dbReference type="PROSITE" id="PS01124"/>
    </source>
</evidence>
<dbReference type="SUPFAM" id="SSF46689">
    <property type="entry name" value="Homeodomain-like"/>
    <property type="match status" value="1"/>
</dbReference>
<sequence>MKSETVNKKICLTPGMPAITFAYAKNIDKPSNHHLHINKFFEIYIYIGGDADYIAGDKYFSLNHGDIIVINQYEPHNVVLKSEGLYERFYILVPTESFDNFSYNPFKNINGKLISLPEKRRKKAIDILYEIKNSFVKEPGGRTSFKACGLILEFLAEISGEYPDCASFERNTPSRLPKYIADILVYINKNISAIKSADEIAKKFGLSMPYLSITFKNAIGTPLKSYIQAKKISYAKELLDKDFSVTEACYESGFNDCSYFIKVFKHHIGTTPFKYKNLDEKIRNILR</sequence>
<dbReference type="SMART" id="SM00342">
    <property type="entry name" value="HTH_ARAC"/>
    <property type="match status" value="1"/>
</dbReference>
<proteinExistence type="predicted"/>
<dbReference type="PROSITE" id="PS01124">
    <property type="entry name" value="HTH_ARAC_FAMILY_2"/>
    <property type="match status" value="1"/>
</dbReference>
<dbReference type="Gene3D" id="1.10.10.60">
    <property type="entry name" value="Homeodomain-like"/>
    <property type="match status" value="2"/>
</dbReference>
<dbReference type="InterPro" id="IPR018060">
    <property type="entry name" value="HTH_AraC"/>
</dbReference>
<evidence type="ECO:0000256" key="1">
    <source>
        <dbReference type="ARBA" id="ARBA00023015"/>
    </source>
</evidence>
<dbReference type="InterPro" id="IPR018062">
    <property type="entry name" value="HTH_AraC-typ_CS"/>
</dbReference>
<dbReference type="PROSITE" id="PS00041">
    <property type="entry name" value="HTH_ARAC_FAMILY_1"/>
    <property type="match status" value="1"/>
</dbReference>
<name>A0A926FEQ6_9FIRM</name>
<dbReference type="EMBL" id="JACRTE010000010">
    <property type="protein sequence ID" value="MBC8596890.1"/>
    <property type="molecule type" value="Genomic_DNA"/>
</dbReference>
<accession>A0A926FEQ6</accession>
<dbReference type="InterPro" id="IPR011051">
    <property type="entry name" value="RmlC_Cupin_sf"/>
</dbReference>
<feature type="domain" description="HTH araC/xylS-type" evidence="4">
    <location>
        <begin position="181"/>
        <end position="278"/>
    </location>
</feature>
<keyword evidence="6" id="KW-1185">Reference proteome</keyword>
<dbReference type="RefSeq" id="WP_262432266.1">
    <property type="nucleotide sequence ID" value="NZ_JACRTE010000010.1"/>
</dbReference>
<dbReference type="PANTHER" id="PTHR43280:SF34">
    <property type="entry name" value="ARAC-FAMILY TRANSCRIPTIONAL REGULATOR"/>
    <property type="match status" value="1"/>
</dbReference>
<protein>
    <submittedName>
        <fullName evidence="5">Helix-turn-helix transcriptional regulator</fullName>
    </submittedName>
</protein>
<dbReference type="InterPro" id="IPR003313">
    <property type="entry name" value="AraC-bd"/>
</dbReference>
<keyword evidence="2" id="KW-0238">DNA-binding</keyword>
<comment type="caution">
    <text evidence="5">The sequence shown here is derived from an EMBL/GenBank/DDBJ whole genome shotgun (WGS) entry which is preliminary data.</text>
</comment>
<dbReference type="Gene3D" id="2.60.120.10">
    <property type="entry name" value="Jelly Rolls"/>
    <property type="match status" value="1"/>
</dbReference>
<evidence type="ECO:0000313" key="6">
    <source>
        <dbReference type="Proteomes" id="UP000647416"/>
    </source>
</evidence>
<dbReference type="Proteomes" id="UP000647416">
    <property type="component" value="Unassembled WGS sequence"/>
</dbReference>
<evidence type="ECO:0000256" key="2">
    <source>
        <dbReference type="ARBA" id="ARBA00023125"/>
    </source>
</evidence>
<organism evidence="5 6">
    <name type="scientific">Qingrenia yutianensis</name>
    <dbReference type="NCBI Taxonomy" id="2763676"/>
    <lineage>
        <taxon>Bacteria</taxon>
        <taxon>Bacillati</taxon>
        <taxon>Bacillota</taxon>
        <taxon>Clostridia</taxon>
        <taxon>Eubacteriales</taxon>
        <taxon>Oscillospiraceae</taxon>
        <taxon>Qingrenia</taxon>
    </lineage>
</organism>
<dbReference type="Pfam" id="PF02311">
    <property type="entry name" value="AraC_binding"/>
    <property type="match status" value="1"/>
</dbReference>
<evidence type="ECO:0000256" key="3">
    <source>
        <dbReference type="ARBA" id="ARBA00023163"/>
    </source>
</evidence>
<dbReference type="GO" id="GO:0003700">
    <property type="term" value="F:DNA-binding transcription factor activity"/>
    <property type="evidence" value="ECO:0007669"/>
    <property type="project" value="InterPro"/>
</dbReference>
<dbReference type="PANTHER" id="PTHR43280">
    <property type="entry name" value="ARAC-FAMILY TRANSCRIPTIONAL REGULATOR"/>
    <property type="match status" value="1"/>
</dbReference>
<dbReference type="SUPFAM" id="SSF51182">
    <property type="entry name" value="RmlC-like cupins"/>
    <property type="match status" value="1"/>
</dbReference>
<evidence type="ECO:0000313" key="5">
    <source>
        <dbReference type="EMBL" id="MBC8596890.1"/>
    </source>
</evidence>
<keyword evidence="3" id="KW-0804">Transcription</keyword>
<gene>
    <name evidence="5" type="ORF">H8706_08415</name>
</gene>
<reference evidence="5" key="1">
    <citation type="submission" date="2020-08" db="EMBL/GenBank/DDBJ databases">
        <title>Genome public.</title>
        <authorList>
            <person name="Liu C."/>
            <person name="Sun Q."/>
        </authorList>
    </citation>
    <scope>NUCLEOTIDE SEQUENCE</scope>
    <source>
        <strain evidence="5">NSJ-50</strain>
    </source>
</reference>
<dbReference type="GO" id="GO:0043565">
    <property type="term" value="F:sequence-specific DNA binding"/>
    <property type="evidence" value="ECO:0007669"/>
    <property type="project" value="InterPro"/>
</dbReference>
<dbReference type="InterPro" id="IPR009057">
    <property type="entry name" value="Homeodomain-like_sf"/>
</dbReference>